<keyword evidence="5" id="KW-1185">Reference proteome</keyword>
<gene>
    <name evidence="4" type="ORF">TcWFU_001658</name>
</gene>
<feature type="compositionally biased region" description="Low complexity" evidence="2">
    <location>
        <begin position="758"/>
        <end position="769"/>
    </location>
</feature>
<evidence type="ECO:0000256" key="2">
    <source>
        <dbReference type="SAM" id="MobiDB-lite"/>
    </source>
</evidence>
<name>A0ABR4QDH2_9CEST</name>
<dbReference type="Gene3D" id="2.30.29.30">
    <property type="entry name" value="Pleckstrin-homology domain (PH domain)/Phosphotyrosine-binding domain (PTB)"/>
    <property type="match status" value="2"/>
</dbReference>
<comment type="caution">
    <text evidence="4">The sequence shown here is derived from an EMBL/GenBank/DDBJ whole genome shotgun (WGS) entry which is preliminary data.</text>
</comment>
<feature type="compositionally biased region" description="Basic residues" evidence="2">
    <location>
        <begin position="259"/>
        <end position="273"/>
    </location>
</feature>
<evidence type="ECO:0000313" key="5">
    <source>
        <dbReference type="Proteomes" id="UP001651158"/>
    </source>
</evidence>
<feature type="domain" description="PID" evidence="3">
    <location>
        <begin position="164"/>
        <end position="255"/>
    </location>
</feature>
<sequence>MPFRRNNYDFMLDDGLDTRVPVYSDEVFKHGIHFCCKFIGAMEVPRPQNRLEIVSSMRRIRYEFKAKGVKKQKALLKVSADGVFVYGRSKPKVGIRFSSALSKISGSTTPVPTEIPTSMCVEDGGMGGPQAPPSPSCHGGSSGGGLLGLGLRNASALSCVHPANVILFHPIYRIFYVSHDSQDLKIFSYIARDGKSSCFKCYVFKAYKKLQAMRIVRTVGQAFDVCHRLALQKQENDPALKKNDETQAAGGGDSFHTTLPHRRKMLQRNHRSHSPPLCENSSDENEWRSPRRRRHQTRRKNCSSDEDPGEDGREDRARSIIYSEEASDEDSKQPTAPLTLKKVKKASSGRRRHRHRTSSNNGDASSDSSDIPRRHLRSHMKQSITNDDFLAWGQFGHSLGYPTPISLSLFGLPQSQSLETNLAREILCGSSTHSVQSQSSISPDPVLLSRLLSELQGSLTSDQSVASNDKQRQSDSISWVPYLGGRVEALSETHNSLNQQMDNLEARMTKACKNDLRSISSYQLSKEASNSGDPAMGIPISITAPNLASTTANSAKLEEKAANSETILSTETLDVLKRQLNIQETETKMAIYQVHRLMRQLRLEAAARMEGQYRIEQLLNQNRNLSEGFQEMALRLKRLETLSPIPSTTSVSKVSNGVTKAALENAASQRTSTHLPQSSTYSVAKLEGFSRLAELDAMVQNMLSPILGHESLRKTSSRHTAQRQLSLSGSPKLPSLSPLQSGRSGVANNGTRLSGTENSSSPGGSNSLSLPPPLQMPYRSPGSEDGFLELATRSSAPNDEKVSNCNWVDECFGRTAESHAEEGSDGMELQFDPCRGQEELSSGLLPPTPPARVGSVVNGGNPWAADAAAMAAEKGNTQKKPPNLPVE</sequence>
<evidence type="ECO:0000259" key="3">
    <source>
        <dbReference type="PROSITE" id="PS01179"/>
    </source>
</evidence>
<evidence type="ECO:0000313" key="4">
    <source>
        <dbReference type="EMBL" id="KAL5107378.1"/>
    </source>
</evidence>
<feature type="compositionally biased region" description="Basic residues" evidence="2">
    <location>
        <begin position="341"/>
        <end position="357"/>
    </location>
</feature>
<dbReference type="PANTHER" id="PTHR11232:SF17">
    <property type="entry name" value="CAPON-LIKE PROTEIN"/>
    <property type="match status" value="1"/>
</dbReference>
<feature type="compositionally biased region" description="Polar residues" evidence="2">
    <location>
        <begin position="746"/>
        <end position="757"/>
    </location>
</feature>
<dbReference type="InterPro" id="IPR006020">
    <property type="entry name" value="PTB/PI_dom"/>
</dbReference>
<feature type="region of interest" description="Disordered" evidence="2">
    <location>
        <begin position="236"/>
        <end position="372"/>
    </location>
</feature>
<dbReference type="InterPro" id="IPR011993">
    <property type="entry name" value="PH-like_dom_sf"/>
</dbReference>
<dbReference type="Pfam" id="PF00640">
    <property type="entry name" value="PID"/>
    <property type="match status" value="1"/>
</dbReference>
<feature type="region of interest" description="Disordered" evidence="2">
    <location>
        <begin position="713"/>
        <end position="786"/>
    </location>
</feature>
<protein>
    <submittedName>
        <fullName evidence="4">Dystrophin-like protein 1</fullName>
    </submittedName>
</protein>
<dbReference type="PROSITE" id="PS01179">
    <property type="entry name" value="PID"/>
    <property type="match status" value="1"/>
</dbReference>
<feature type="compositionally biased region" description="Low complexity" evidence="2">
    <location>
        <begin position="724"/>
        <end position="742"/>
    </location>
</feature>
<keyword evidence="1" id="KW-0175">Coiled coil</keyword>
<feature type="compositionally biased region" description="Basic and acidic residues" evidence="2">
    <location>
        <begin position="236"/>
        <end position="245"/>
    </location>
</feature>
<accession>A0ABR4QDH2</accession>
<dbReference type="PANTHER" id="PTHR11232">
    <property type="entry name" value="PHOSPHOTYROSINE INTERACTION DOMAIN-CONTAINING FAMILY MEMBER"/>
    <property type="match status" value="1"/>
</dbReference>
<proteinExistence type="predicted"/>
<feature type="compositionally biased region" description="Low complexity" evidence="2">
    <location>
        <begin position="358"/>
        <end position="369"/>
    </location>
</feature>
<reference evidence="4 5" key="1">
    <citation type="journal article" date="2022" name="Front. Cell. Infect. Microbiol.">
        <title>The Genomes of Two Strains of Taenia crassiceps the Animal Model for the Study of Human Cysticercosis.</title>
        <authorList>
            <person name="Bobes R.J."/>
            <person name="Estrada K."/>
            <person name="Rios-Valencia D.G."/>
            <person name="Calderon-Gallegos A."/>
            <person name="de la Torre P."/>
            <person name="Carrero J.C."/>
            <person name="Sanchez-Flores A."/>
            <person name="Laclette J.P."/>
        </authorList>
    </citation>
    <scope>NUCLEOTIDE SEQUENCE [LARGE SCALE GENOMIC DNA]</scope>
    <source>
        <strain evidence="4">WFUcys</strain>
    </source>
</reference>
<dbReference type="SMART" id="SM00462">
    <property type="entry name" value="PTB"/>
    <property type="match status" value="1"/>
</dbReference>
<feature type="compositionally biased region" description="Basic residues" evidence="2">
    <location>
        <begin position="290"/>
        <end position="301"/>
    </location>
</feature>
<feature type="region of interest" description="Disordered" evidence="2">
    <location>
        <begin position="818"/>
        <end position="859"/>
    </location>
</feature>
<dbReference type="SUPFAM" id="SSF50729">
    <property type="entry name" value="PH domain-like"/>
    <property type="match status" value="2"/>
</dbReference>
<dbReference type="EMBL" id="JAKROA010000004">
    <property type="protein sequence ID" value="KAL5107378.1"/>
    <property type="molecule type" value="Genomic_DNA"/>
</dbReference>
<dbReference type="InterPro" id="IPR051133">
    <property type="entry name" value="Adapter_Engulfment-Domain"/>
</dbReference>
<evidence type="ECO:0000256" key="1">
    <source>
        <dbReference type="SAM" id="Coils"/>
    </source>
</evidence>
<organism evidence="4 5">
    <name type="scientific">Taenia crassiceps</name>
    <dbReference type="NCBI Taxonomy" id="6207"/>
    <lineage>
        <taxon>Eukaryota</taxon>
        <taxon>Metazoa</taxon>
        <taxon>Spiralia</taxon>
        <taxon>Lophotrochozoa</taxon>
        <taxon>Platyhelminthes</taxon>
        <taxon>Cestoda</taxon>
        <taxon>Eucestoda</taxon>
        <taxon>Cyclophyllidea</taxon>
        <taxon>Taeniidae</taxon>
        <taxon>Taenia</taxon>
    </lineage>
</organism>
<dbReference type="Proteomes" id="UP001651158">
    <property type="component" value="Unassembled WGS sequence"/>
</dbReference>
<feature type="coiled-coil region" evidence="1">
    <location>
        <begin position="487"/>
        <end position="514"/>
    </location>
</feature>